<dbReference type="EMBL" id="DS113389">
    <property type="protein sequence ID" value="EAY07913.1"/>
    <property type="molecule type" value="Genomic_DNA"/>
</dbReference>
<dbReference type="VEuPathDB" id="TrichDB:TVAG_116410"/>
<evidence type="ECO:0000313" key="3">
    <source>
        <dbReference type="Proteomes" id="UP000001542"/>
    </source>
</evidence>
<dbReference type="Pfam" id="PF00069">
    <property type="entry name" value="Pkinase"/>
    <property type="match status" value="1"/>
</dbReference>
<dbReference type="SMART" id="SM00220">
    <property type="entry name" value="S_TKc"/>
    <property type="match status" value="1"/>
</dbReference>
<dbReference type="InterPro" id="IPR008271">
    <property type="entry name" value="Ser/Thr_kinase_AS"/>
</dbReference>
<dbReference type="PROSITE" id="PS00108">
    <property type="entry name" value="PROTEIN_KINASE_ST"/>
    <property type="match status" value="1"/>
</dbReference>
<name>A2EHD5_TRIV3</name>
<proteinExistence type="predicted"/>
<organism evidence="2 3">
    <name type="scientific">Trichomonas vaginalis (strain ATCC PRA-98 / G3)</name>
    <dbReference type="NCBI Taxonomy" id="412133"/>
    <lineage>
        <taxon>Eukaryota</taxon>
        <taxon>Metamonada</taxon>
        <taxon>Parabasalia</taxon>
        <taxon>Trichomonadida</taxon>
        <taxon>Trichomonadidae</taxon>
        <taxon>Trichomonas</taxon>
    </lineage>
</organism>
<reference evidence="2" key="1">
    <citation type="submission" date="2006-10" db="EMBL/GenBank/DDBJ databases">
        <authorList>
            <person name="Amadeo P."/>
            <person name="Zhao Q."/>
            <person name="Wortman J."/>
            <person name="Fraser-Liggett C."/>
            <person name="Carlton J."/>
        </authorList>
    </citation>
    <scope>NUCLEOTIDE SEQUENCE</scope>
    <source>
        <strain evidence="2">G3</strain>
    </source>
</reference>
<dbReference type="Gene3D" id="1.10.510.10">
    <property type="entry name" value="Transferase(Phosphotransferase) domain 1"/>
    <property type="match status" value="1"/>
</dbReference>
<dbReference type="GO" id="GO:0005524">
    <property type="term" value="F:ATP binding"/>
    <property type="evidence" value="ECO:0007669"/>
    <property type="project" value="InterPro"/>
</dbReference>
<dbReference type="SUPFAM" id="SSF56112">
    <property type="entry name" value="Protein kinase-like (PK-like)"/>
    <property type="match status" value="1"/>
</dbReference>
<dbReference type="GO" id="GO:0004672">
    <property type="term" value="F:protein kinase activity"/>
    <property type="evidence" value="ECO:0007669"/>
    <property type="project" value="InterPro"/>
</dbReference>
<dbReference type="AlphaFoldDB" id="A2EHD5"/>
<sequence length="183" mass="20708">MGIAHRDLKPSNLLIDQYNRIKIADFGLAVSAEKNQKITRFGGSLTFSSPEIIKGLKHDPFKADIWALGITFYCLVFGKIPYTATTEDELKQQISDAKITIPATCDKRISIILDMILKPDPDERPTAAGVLQIFNYIRPKKPQLRFPNVERKVRFKSQQVESSHLARKIPAGHRRNSAVIEHN</sequence>
<dbReference type="OrthoDB" id="68483at2759"/>
<protein>
    <recommendedName>
        <fullName evidence="1">Protein kinase domain-containing protein</fullName>
    </recommendedName>
</protein>
<dbReference type="PROSITE" id="PS50011">
    <property type="entry name" value="PROTEIN_KINASE_DOM"/>
    <property type="match status" value="1"/>
</dbReference>
<dbReference type="InterPro" id="IPR011009">
    <property type="entry name" value="Kinase-like_dom_sf"/>
</dbReference>
<dbReference type="VEuPathDB" id="TrichDB:TVAGG3_0350150"/>
<dbReference type="InterPro" id="IPR000719">
    <property type="entry name" value="Prot_kinase_dom"/>
</dbReference>
<feature type="domain" description="Protein kinase" evidence="1">
    <location>
        <begin position="1"/>
        <end position="137"/>
    </location>
</feature>
<dbReference type="InParanoid" id="A2EHD5"/>
<dbReference type="STRING" id="5722.A2EHD5"/>
<dbReference type="eggNOG" id="KOG0575">
    <property type="taxonomic scope" value="Eukaryota"/>
</dbReference>
<accession>A2EHD5</accession>
<reference evidence="2" key="2">
    <citation type="journal article" date="2007" name="Science">
        <title>Draft genome sequence of the sexually transmitted pathogen Trichomonas vaginalis.</title>
        <authorList>
            <person name="Carlton J.M."/>
            <person name="Hirt R.P."/>
            <person name="Silva J.C."/>
            <person name="Delcher A.L."/>
            <person name="Schatz M."/>
            <person name="Zhao Q."/>
            <person name="Wortman J.R."/>
            <person name="Bidwell S.L."/>
            <person name="Alsmark U.C.M."/>
            <person name="Besteiro S."/>
            <person name="Sicheritz-Ponten T."/>
            <person name="Noel C.J."/>
            <person name="Dacks J.B."/>
            <person name="Foster P.G."/>
            <person name="Simillion C."/>
            <person name="Van de Peer Y."/>
            <person name="Miranda-Saavedra D."/>
            <person name="Barton G.J."/>
            <person name="Westrop G.D."/>
            <person name="Mueller S."/>
            <person name="Dessi D."/>
            <person name="Fiori P.L."/>
            <person name="Ren Q."/>
            <person name="Paulsen I."/>
            <person name="Zhang H."/>
            <person name="Bastida-Corcuera F.D."/>
            <person name="Simoes-Barbosa A."/>
            <person name="Brown M.T."/>
            <person name="Hayes R.D."/>
            <person name="Mukherjee M."/>
            <person name="Okumura C.Y."/>
            <person name="Schneider R."/>
            <person name="Smith A.J."/>
            <person name="Vanacova S."/>
            <person name="Villalvazo M."/>
            <person name="Haas B.J."/>
            <person name="Pertea M."/>
            <person name="Feldblyum T.V."/>
            <person name="Utterback T.R."/>
            <person name="Shu C.L."/>
            <person name="Osoegawa K."/>
            <person name="de Jong P.J."/>
            <person name="Hrdy I."/>
            <person name="Horvathova L."/>
            <person name="Zubacova Z."/>
            <person name="Dolezal P."/>
            <person name="Malik S.B."/>
            <person name="Logsdon J.M. Jr."/>
            <person name="Henze K."/>
            <person name="Gupta A."/>
            <person name="Wang C.C."/>
            <person name="Dunne R.L."/>
            <person name="Upcroft J.A."/>
            <person name="Upcroft P."/>
            <person name="White O."/>
            <person name="Salzberg S.L."/>
            <person name="Tang P."/>
            <person name="Chiu C.-H."/>
            <person name="Lee Y.-S."/>
            <person name="Embley T.M."/>
            <person name="Coombs G.H."/>
            <person name="Mottram J.C."/>
            <person name="Tachezy J."/>
            <person name="Fraser-Liggett C.M."/>
            <person name="Johnson P.J."/>
        </authorList>
    </citation>
    <scope>NUCLEOTIDE SEQUENCE [LARGE SCALE GENOMIC DNA]</scope>
    <source>
        <strain evidence="2">G3</strain>
    </source>
</reference>
<dbReference type="PANTHER" id="PTHR24362:SF309">
    <property type="entry name" value="PROTEIN KINASE DOMAIN-CONTAINING PROTEIN"/>
    <property type="match status" value="1"/>
</dbReference>
<evidence type="ECO:0000313" key="2">
    <source>
        <dbReference type="EMBL" id="EAY07913.1"/>
    </source>
</evidence>
<evidence type="ECO:0000259" key="1">
    <source>
        <dbReference type="PROSITE" id="PS50011"/>
    </source>
</evidence>
<dbReference type="KEGG" id="tva:4765795"/>
<dbReference type="RefSeq" id="XP_001320136.1">
    <property type="nucleotide sequence ID" value="XM_001320101.1"/>
</dbReference>
<keyword evidence="3" id="KW-1185">Reference proteome</keyword>
<dbReference type="PANTHER" id="PTHR24362">
    <property type="entry name" value="SERINE/THREONINE-PROTEIN KINASE NEK"/>
    <property type="match status" value="1"/>
</dbReference>
<dbReference type="Proteomes" id="UP000001542">
    <property type="component" value="Unassembled WGS sequence"/>
</dbReference>
<gene>
    <name evidence="2" type="ORF">TVAG_064600</name>
</gene>